<gene>
    <name evidence="1" type="ORF">E6C27_scaffold2741G00040</name>
</gene>
<dbReference type="InterPro" id="IPR016197">
    <property type="entry name" value="Chromo-like_dom_sf"/>
</dbReference>
<reference evidence="1 2" key="1">
    <citation type="submission" date="2019-08" db="EMBL/GenBank/DDBJ databases">
        <title>Draft genome sequences of two oriental melons (Cucumis melo L. var makuwa).</title>
        <authorList>
            <person name="Kwon S.-Y."/>
        </authorList>
    </citation>
    <scope>NUCLEOTIDE SEQUENCE [LARGE SCALE GENOMIC DNA]</scope>
    <source>
        <strain evidence="2">cv. SW 3</strain>
        <tissue evidence="1">Leaf</tissue>
    </source>
</reference>
<accession>A0A5A7TQV4</accession>
<dbReference type="AlphaFoldDB" id="A0A5A7TQV4"/>
<evidence type="ECO:0000313" key="1">
    <source>
        <dbReference type="EMBL" id="KAA0044247.1"/>
    </source>
</evidence>
<dbReference type="SUPFAM" id="SSF54160">
    <property type="entry name" value="Chromo domain-like"/>
    <property type="match status" value="1"/>
</dbReference>
<comment type="caution">
    <text evidence="1">The sequence shown here is derived from an EMBL/GenBank/DDBJ whole genome shotgun (WGS) entry which is preliminary data.</text>
</comment>
<sequence>MKELRELRMFVVVGENEEYEIIEEKESAAKGLAMLEVKDDNQTFVELSINSVVGLNDPDTMKVKGKLRDMEIIVMIDCGATHNFILEKLVKSLQIVTKETTHYGVILGSGTSKICIKGDPSLTKTGISLKSMFRTWGDQDEGYLIECRAVEVRNTANSEHYMTEVPPSESDPVQMVLKQYGFDQKEEMEKLVEEILTSEETLGYQKNSACGGEVLIRWKELPEHETSWESYDEIHRLYPTFHLEDKVILEGGSNVRPPIKLVYRRRNKTHM</sequence>
<dbReference type="OrthoDB" id="1933597at2759"/>
<proteinExistence type="predicted"/>
<dbReference type="Gene3D" id="2.40.70.10">
    <property type="entry name" value="Acid Proteases"/>
    <property type="match status" value="1"/>
</dbReference>
<dbReference type="InterPro" id="IPR021109">
    <property type="entry name" value="Peptidase_aspartic_dom_sf"/>
</dbReference>
<dbReference type="Proteomes" id="UP000321393">
    <property type="component" value="Unassembled WGS sequence"/>
</dbReference>
<name>A0A5A7TQV4_CUCMM</name>
<evidence type="ECO:0000313" key="2">
    <source>
        <dbReference type="Proteomes" id="UP000321393"/>
    </source>
</evidence>
<protein>
    <submittedName>
        <fullName evidence="1">Ty3-gypsy retrotransposon protein</fullName>
    </submittedName>
</protein>
<dbReference type="EMBL" id="SSTE01014821">
    <property type="protein sequence ID" value="KAA0044247.1"/>
    <property type="molecule type" value="Genomic_DNA"/>
</dbReference>
<dbReference type="CDD" id="cd00303">
    <property type="entry name" value="retropepsin_like"/>
    <property type="match status" value="1"/>
</dbReference>
<organism evidence="1 2">
    <name type="scientific">Cucumis melo var. makuwa</name>
    <name type="common">Oriental melon</name>
    <dbReference type="NCBI Taxonomy" id="1194695"/>
    <lineage>
        <taxon>Eukaryota</taxon>
        <taxon>Viridiplantae</taxon>
        <taxon>Streptophyta</taxon>
        <taxon>Embryophyta</taxon>
        <taxon>Tracheophyta</taxon>
        <taxon>Spermatophyta</taxon>
        <taxon>Magnoliopsida</taxon>
        <taxon>eudicotyledons</taxon>
        <taxon>Gunneridae</taxon>
        <taxon>Pentapetalae</taxon>
        <taxon>rosids</taxon>
        <taxon>fabids</taxon>
        <taxon>Cucurbitales</taxon>
        <taxon>Cucurbitaceae</taxon>
        <taxon>Benincaseae</taxon>
        <taxon>Cucumis</taxon>
    </lineage>
</organism>